<dbReference type="GO" id="GO:0004930">
    <property type="term" value="F:G protein-coupled receptor activity"/>
    <property type="evidence" value="ECO:0007669"/>
    <property type="project" value="UniProtKB-KW"/>
</dbReference>
<dbReference type="Pfam" id="PF00008">
    <property type="entry name" value="EGF"/>
    <property type="match status" value="4"/>
</dbReference>
<evidence type="ECO:0000313" key="31">
    <source>
        <dbReference type="EMBL" id="KAL3877078.1"/>
    </source>
</evidence>
<dbReference type="InterPro" id="IPR013032">
    <property type="entry name" value="EGF-like_CS"/>
</dbReference>
<feature type="domain" description="EGF-like" evidence="23">
    <location>
        <begin position="2273"/>
        <end position="2309"/>
    </location>
</feature>
<dbReference type="SUPFAM" id="SSF57196">
    <property type="entry name" value="EGF/Laminin"/>
    <property type="match status" value="14"/>
</dbReference>
<feature type="domain" description="HYR" evidence="27">
    <location>
        <begin position="2776"/>
        <end position="2853"/>
    </location>
</feature>
<dbReference type="SMART" id="SM00042">
    <property type="entry name" value="CUB"/>
    <property type="match status" value="3"/>
</dbReference>
<gene>
    <name evidence="31" type="ORF">ACJMK2_034833</name>
</gene>
<dbReference type="Pfam" id="PF01390">
    <property type="entry name" value="SEA"/>
    <property type="match status" value="1"/>
</dbReference>
<feature type="domain" description="EGF-like" evidence="23">
    <location>
        <begin position="2427"/>
        <end position="2465"/>
    </location>
</feature>
<feature type="domain" description="EGF-like" evidence="23">
    <location>
        <begin position="1828"/>
        <end position="1864"/>
    </location>
</feature>
<keyword evidence="5 20" id="KW-0812">Transmembrane</keyword>
<feature type="domain" description="Ig-like" evidence="28">
    <location>
        <begin position="4165"/>
        <end position="4252"/>
    </location>
</feature>
<evidence type="ECO:0000256" key="10">
    <source>
        <dbReference type="ARBA" id="ARBA00023136"/>
    </source>
</evidence>
<dbReference type="PRINTS" id="PR00249">
    <property type="entry name" value="GPCRSECRETIN"/>
</dbReference>
<dbReference type="Pfam" id="PF16489">
    <property type="entry name" value="GAIN"/>
    <property type="match status" value="1"/>
</dbReference>
<feature type="domain" description="EGF-like" evidence="23">
    <location>
        <begin position="2311"/>
        <end position="2349"/>
    </location>
</feature>
<dbReference type="PROSITE" id="PS50221">
    <property type="entry name" value="GAIN_B"/>
    <property type="match status" value="1"/>
</dbReference>
<dbReference type="Gene3D" id="2.60.120.290">
    <property type="entry name" value="Spermadhesin, CUB domain"/>
    <property type="match status" value="3"/>
</dbReference>
<evidence type="ECO:0000259" key="26">
    <source>
        <dbReference type="PROSITE" id="PS50261"/>
    </source>
</evidence>
<evidence type="ECO:0000259" key="29">
    <source>
        <dbReference type="PROSITE" id="PS50923"/>
    </source>
</evidence>
<dbReference type="Pfam" id="PF07699">
    <property type="entry name" value="Ephrin_rec_like"/>
    <property type="match status" value="16"/>
</dbReference>
<evidence type="ECO:0000256" key="2">
    <source>
        <dbReference type="ARBA" id="ARBA00007343"/>
    </source>
</evidence>
<dbReference type="InterPro" id="IPR036445">
    <property type="entry name" value="GPCR_2_extracell_dom_sf"/>
</dbReference>
<dbReference type="Gene3D" id="2.10.50.10">
    <property type="entry name" value="Tumor Necrosis Factor Receptor, subunit A, domain 2"/>
    <property type="match status" value="16"/>
</dbReference>
<dbReference type="Gene3D" id="2.60.40.10">
    <property type="entry name" value="Immunoglobulins"/>
    <property type="match status" value="2"/>
</dbReference>
<reference evidence="31 32" key="1">
    <citation type="submission" date="2024-11" db="EMBL/GenBank/DDBJ databases">
        <title>Chromosome-level genome assembly of the freshwater bivalve Anodonta woodiana.</title>
        <authorList>
            <person name="Chen X."/>
        </authorList>
    </citation>
    <scope>NUCLEOTIDE SEQUENCE [LARGE SCALE GENOMIC DNA]</scope>
    <source>
        <strain evidence="31">MN2024</strain>
        <tissue evidence="31">Gills</tissue>
    </source>
</reference>
<dbReference type="PROSITE" id="PS50026">
    <property type="entry name" value="EGF_3"/>
    <property type="match status" value="15"/>
</dbReference>
<keyword evidence="4 16" id="KW-0245">EGF-like domain</keyword>
<dbReference type="SMART" id="SM00032">
    <property type="entry name" value="CCP"/>
    <property type="match status" value="8"/>
</dbReference>
<evidence type="ECO:0000256" key="20">
    <source>
        <dbReference type="SAM" id="Phobius"/>
    </source>
</evidence>
<dbReference type="InterPro" id="IPR002172">
    <property type="entry name" value="LDrepeatLR_classA_rpt"/>
</dbReference>
<dbReference type="EMBL" id="JBJQND010000005">
    <property type="protein sequence ID" value="KAL3877078.1"/>
    <property type="molecule type" value="Genomic_DNA"/>
</dbReference>
<feature type="domain" description="EGF-like" evidence="23">
    <location>
        <begin position="2389"/>
        <end position="2425"/>
    </location>
</feature>
<comment type="caution">
    <text evidence="31">The sequence shown here is derived from an EMBL/GenBank/DDBJ whole genome shotgun (WGS) entry which is preliminary data.</text>
</comment>
<dbReference type="FunFam" id="2.10.25.10:FF:000031">
    <property type="entry name" value="neurogenic locus notch homolog protein 3"/>
    <property type="match status" value="1"/>
</dbReference>
<name>A0ABD3WWR5_SINWO</name>
<dbReference type="Gene3D" id="2.60.220.50">
    <property type="match status" value="1"/>
</dbReference>
<feature type="domain" description="EGF-like" evidence="23">
    <location>
        <begin position="2506"/>
        <end position="2542"/>
    </location>
</feature>
<dbReference type="SUPFAM" id="SSF81321">
    <property type="entry name" value="Family A G protein-coupled receptor-like"/>
    <property type="match status" value="1"/>
</dbReference>
<dbReference type="PROSITE" id="PS01180">
    <property type="entry name" value="CUB"/>
    <property type="match status" value="2"/>
</dbReference>
<dbReference type="InterPro" id="IPR036364">
    <property type="entry name" value="SEA_dom_sf"/>
</dbReference>
<dbReference type="CDD" id="cd15040">
    <property type="entry name" value="7tmB2_Adhesion"/>
    <property type="match status" value="1"/>
</dbReference>
<evidence type="ECO:0000256" key="17">
    <source>
        <dbReference type="PROSITE-ProRule" id="PRU00124"/>
    </source>
</evidence>
<dbReference type="InterPro" id="IPR003598">
    <property type="entry name" value="Ig_sub2"/>
</dbReference>
<evidence type="ECO:0000256" key="1">
    <source>
        <dbReference type="ARBA" id="ARBA00004651"/>
    </source>
</evidence>
<keyword evidence="12" id="KW-0675">Receptor</keyword>
<feature type="disulfide bond" evidence="18">
    <location>
        <begin position="548"/>
        <end position="575"/>
    </location>
</feature>
<feature type="domain" description="G-protein coupled receptors family 2 profile 1" evidence="25">
    <location>
        <begin position="4330"/>
        <end position="4414"/>
    </location>
</feature>
<dbReference type="InterPro" id="IPR001881">
    <property type="entry name" value="EGF-like_Ca-bd_dom"/>
</dbReference>
<feature type="domain" description="G-protein coupled receptors family 2 profile 2" evidence="26">
    <location>
        <begin position="4716"/>
        <end position="4956"/>
    </location>
</feature>
<feature type="domain" description="SEA" evidence="22">
    <location>
        <begin position="4035"/>
        <end position="4145"/>
    </location>
</feature>
<evidence type="ECO:0000256" key="12">
    <source>
        <dbReference type="ARBA" id="ARBA00023170"/>
    </source>
</evidence>
<comment type="subcellular location">
    <subcellularLocation>
        <location evidence="1">Cell membrane</location>
        <topology evidence="1">Multi-pass membrane protein</topology>
    </subcellularLocation>
</comment>
<evidence type="ECO:0000256" key="18">
    <source>
        <dbReference type="PROSITE-ProRule" id="PRU00302"/>
    </source>
</evidence>
<feature type="disulfide bond" evidence="16">
    <location>
        <begin position="2494"/>
        <end position="2503"/>
    </location>
</feature>
<keyword evidence="7" id="KW-0677">Repeat</keyword>
<evidence type="ECO:0000256" key="7">
    <source>
        <dbReference type="ARBA" id="ARBA00022737"/>
    </source>
</evidence>
<feature type="domain" description="HYR" evidence="27">
    <location>
        <begin position="1230"/>
        <end position="1316"/>
    </location>
</feature>
<evidence type="ECO:0000256" key="4">
    <source>
        <dbReference type="ARBA" id="ARBA00022536"/>
    </source>
</evidence>
<dbReference type="GO" id="GO:0005886">
    <property type="term" value="C:plasma membrane"/>
    <property type="evidence" value="ECO:0007669"/>
    <property type="project" value="UniProtKB-SubCell"/>
</dbReference>
<feature type="domain" description="EGF-like" evidence="23">
    <location>
        <begin position="2351"/>
        <end position="2387"/>
    </location>
</feature>
<dbReference type="Proteomes" id="UP001634394">
    <property type="component" value="Unassembled WGS sequence"/>
</dbReference>
<feature type="domain" description="EGF-like" evidence="23">
    <location>
        <begin position="2467"/>
        <end position="2504"/>
    </location>
</feature>
<feature type="domain" description="Sushi" evidence="29">
    <location>
        <begin position="1317"/>
        <end position="1380"/>
    </location>
</feature>
<dbReference type="CDD" id="cd00041">
    <property type="entry name" value="CUB"/>
    <property type="match status" value="3"/>
</dbReference>
<comment type="caution">
    <text evidence="16">Lacks conserved residue(s) required for the propagation of feature annotation.</text>
</comment>
<feature type="disulfide bond" evidence="16">
    <location>
        <begin position="1976"/>
        <end position="1985"/>
    </location>
</feature>
<dbReference type="InterPro" id="IPR036179">
    <property type="entry name" value="Ig-like_dom_sf"/>
</dbReference>
<dbReference type="SUPFAM" id="SSF111418">
    <property type="entry name" value="Hormone receptor domain"/>
    <property type="match status" value="1"/>
</dbReference>
<feature type="transmembrane region" description="Helical" evidence="20">
    <location>
        <begin position="4860"/>
        <end position="4883"/>
    </location>
</feature>
<evidence type="ECO:0000256" key="19">
    <source>
        <dbReference type="SAM" id="MobiDB-lite"/>
    </source>
</evidence>
<accession>A0ABD3WWR5</accession>
<keyword evidence="9" id="KW-0297">G-protein coupled receptor</keyword>
<feature type="region of interest" description="Disordered" evidence="19">
    <location>
        <begin position="4970"/>
        <end position="5014"/>
    </location>
</feature>
<dbReference type="InterPro" id="IPR035914">
    <property type="entry name" value="Sperma_CUB_dom_sf"/>
</dbReference>
<feature type="domain" description="EGF-like" evidence="23">
    <location>
        <begin position="1988"/>
        <end position="2025"/>
    </location>
</feature>
<dbReference type="InterPro" id="IPR017981">
    <property type="entry name" value="GPCR_2-like_7TM"/>
</dbReference>
<feature type="disulfide bond" evidence="16">
    <location>
        <begin position="2299"/>
        <end position="2308"/>
    </location>
</feature>
<evidence type="ECO:0000256" key="8">
    <source>
        <dbReference type="ARBA" id="ARBA00022989"/>
    </source>
</evidence>
<dbReference type="Gene3D" id="1.20.1070.10">
    <property type="entry name" value="Rhodopsin 7-helix transmembrane proteins"/>
    <property type="match status" value="1"/>
</dbReference>
<feature type="domain" description="EGF-like" evidence="23">
    <location>
        <begin position="633"/>
        <end position="675"/>
    </location>
</feature>
<feature type="disulfide bond" evidence="17">
    <location>
        <begin position="4"/>
        <end position="22"/>
    </location>
</feature>
<dbReference type="InterPro" id="IPR013783">
    <property type="entry name" value="Ig-like_fold"/>
</dbReference>
<feature type="compositionally biased region" description="Basic and acidic residues" evidence="19">
    <location>
        <begin position="4994"/>
        <end position="5006"/>
    </location>
</feature>
<feature type="disulfide bond" evidence="16">
    <location>
        <begin position="2339"/>
        <end position="2348"/>
    </location>
</feature>
<dbReference type="SUPFAM" id="SSF57535">
    <property type="entry name" value="Complement control module/SCR domain"/>
    <property type="match status" value="5"/>
</dbReference>
<evidence type="ECO:0000259" key="25">
    <source>
        <dbReference type="PROSITE" id="PS50227"/>
    </source>
</evidence>
<feature type="transmembrane region" description="Helical" evidence="20">
    <location>
        <begin position="4904"/>
        <end position="4926"/>
    </location>
</feature>
<feature type="domain" description="HYR" evidence="27">
    <location>
        <begin position="993"/>
        <end position="1077"/>
    </location>
</feature>
<keyword evidence="10 20" id="KW-0472">Membrane</keyword>
<dbReference type="SMART" id="SM00303">
    <property type="entry name" value="GPS"/>
    <property type="match status" value="1"/>
</dbReference>
<dbReference type="InterPro" id="IPR009030">
    <property type="entry name" value="Growth_fac_rcpt_cys_sf"/>
</dbReference>
<dbReference type="SUPFAM" id="SSF57424">
    <property type="entry name" value="LDL receptor-like module"/>
    <property type="match status" value="1"/>
</dbReference>
<dbReference type="FunFam" id="1.20.1070.10:FF:000058">
    <property type="entry name" value="Adhesion G protein-coupled receptor F5"/>
    <property type="match status" value="1"/>
</dbReference>
<feature type="domain" description="CUB" evidence="21">
    <location>
        <begin position="35"/>
        <end position="147"/>
    </location>
</feature>
<dbReference type="InterPro" id="IPR000832">
    <property type="entry name" value="GPCR_2_secretin-like"/>
</dbReference>
<dbReference type="InterPro" id="IPR057244">
    <property type="entry name" value="GAIN_B"/>
</dbReference>
<feature type="disulfide bond" evidence="16">
    <location>
        <begin position="2320"/>
        <end position="2337"/>
    </location>
</feature>
<dbReference type="Pfam" id="PF00431">
    <property type="entry name" value="CUB"/>
    <property type="match status" value="2"/>
</dbReference>
<keyword evidence="32" id="KW-1185">Reference proteome</keyword>
<dbReference type="CDD" id="cd00054">
    <property type="entry name" value="EGF_CA"/>
    <property type="match status" value="11"/>
</dbReference>
<dbReference type="SUPFAM" id="SSF49899">
    <property type="entry name" value="Concanavalin A-like lectins/glucanases"/>
    <property type="match status" value="1"/>
</dbReference>
<feature type="disulfide bond" evidence="16">
    <location>
        <begin position="2261"/>
        <end position="2270"/>
    </location>
</feature>
<dbReference type="Pfam" id="PF01825">
    <property type="entry name" value="GPS"/>
    <property type="match status" value="1"/>
</dbReference>
<dbReference type="InterPro" id="IPR013320">
    <property type="entry name" value="ConA-like_dom_sf"/>
</dbReference>
<dbReference type="Pfam" id="PF00084">
    <property type="entry name" value="Sushi"/>
    <property type="match status" value="3"/>
</dbReference>
<dbReference type="Pfam" id="PF13927">
    <property type="entry name" value="Ig_3"/>
    <property type="match status" value="1"/>
</dbReference>
<protein>
    <submittedName>
        <fullName evidence="31">Uncharacterized protein</fullName>
    </submittedName>
</protein>
<comment type="similarity">
    <text evidence="2">Belongs to the G-protein coupled receptor 2 family. Adhesion G-protein coupled receptor (ADGR) subfamily.</text>
</comment>
<feature type="domain" description="CUB" evidence="21">
    <location>
        <begin position="269"/>
        <end position="386"/>
    </location>
</feature>
<feature type="domain" description="Sushi" evidence="29">
    <location>
        <begin position="459"/>
        <end position="515"/>
    </location>
</feature>
<keyword evidence="13" id="KW-0325">Glycoprotein</keyword>
<evidence type="ECO:0000256" key="13">
    <source>
        <dbReference type="ARBA" id="ARBA00023180"/>
    </source>
</evidence>
<evidence type="ECO:0000256" key="6">
    <source>
        <dbReference type="ARBA" id="ARBA00022729"/>
    </source>
</evidence>
<evidence type="ECO:0000256" key="5">
    <source>
        <dbReference type="ARBA" id="ARBA00022692"/>
    </source>
</evidence>
<dbReference type="Pfam" id="PF00002">
    <property type="entry name" value="7tm_2"/>
    <property type="match status" value="1"/>
</dbReference>
<dbReference type="InterPro" id="IPR003410">
    <property type="entry name" value="HYR_dom"/>
</dbReference>
<dbReference type="Pfam" id="PF13385">
    <property type="entry name" value="Laminin_G_3"/>
    <property type="match status" value="1"/>
</dbReference>
<feature type="domain" description="Sushi" evidence="29">
    <location>
        <begin position="1165"/>
        <end position="1230"/>
    </location>
</feature>
<dbReference type="SMART" id="SM00409">
    <property type="entry name" value="IG"/>
    <property type="match status" value="2"/>
</dbReference>
<dbReference type="PROSITE" id="PS50024">
    <property type="entry name" value="SEA"/>
    <property type="match status" value="1"/>
</dbReference>
<feature type="disulfide bond" evidence="17">
    <location>
        <begin position="16"/>
        <end position="31"/>
    </location>
</feature>
<feature type="domain" description="Apple" evidence="30">
    <location>
        <begin position="2064"/>
        <end position="2136"/>
    </location>
</feature>
<dbReference type="Gene3D" id="1.25.40.610">
    <property type="match status" value="1"/>
</dbReference>
<keyword evidence="18" id="KW-0768">Sushi</keyword>
<feature type="disulfide bond" evidence="16">
    <location>
        <begin position="1892"/>
        <end position="1901"/>
    </location>
</feature>
<feature type="domain" description="EGF-like" evidence="23">
    <location>
        <begin position="1904"/>
        <end position="1944"/>
    </location>
</feature>
<dbReference type="PROSITE" id="PS50068">
    <property type="entry name" value="LDLRA_2"/>
    <property type="match status" value="1"/>
</dbReference>
<dbReference type="SUPFAM" id="SSF48726">
    <property type="entry name" value="Immunoglobulin"/>
    <property type="match status" value="2"/>
</dbReference>
<feature type="compositionally biased region" description="Low complexity" evidence="19">
    <location>
        <begin position="4978"/>
        <end position="4988"/>
    </location>
</feature>
<evidence type="ECO:0000259" key="23">
    <source>
        <dbReference type="PROSITE" id="PS50026"/>
    </source>
</evidence>
<evidence type="ECO:0000313" key="32">
    <source>
        <dbReference type="Proteomes" id="UP001634394"/>
    </source>
</evidence>
<dbReference type="CDD" id="cd00112">
    <property type="entry name" value="LDLa"/>
    <property type="match status" value="1"/>
</dbReference>
<keyword evidence="6" id="KW-0732">Signal</keyword>
<feature type="disulfide bond" evidence="16">
    <location>
        <begin position="2031"/>
        <end position="2041"/>
    </location>
</feature>
<dbReference type="PROSITE" id="PS50227">
    <property type="entry name" value="G_PROTEIN_RECEP_F2_3"/>
    <property type="match status" value="1"/>
</dbReference>
<feature type="domain" description="EGF-like" evidence="23">
    <location>
        <begin position="2027"/>
        <end position="2065"/>
    </location>
</feature>
<dbReference type="PROSITE" id="PS00022">
    <property type="entry name" value="EGF_1"/>
    <property type="match status" value="11"/>
</dbReference>
<dbReference type="Pfam" id="PF12661">
    <property type="entry name" value="hEGF"/>
    <property type="match status" value="2"/>
</dbReference>
<sequence>SYNCANGGYVSPKLTCDGEGDCSDLSDEISCAIICQYNLKASFGIINSEGYPNNYTNARFCSWNIEGPLGSNIYLEFTSFQTEARSDIVKIFVGGRTESTSTEVASLSGTLNITKAKYLSPNNYMIIQFSTDSAFAKQGFSASYSSISDGESLVSEITVTDNAQSLQPFTYTVAGQKFYLGSRDYIWKLTALSPRAIITIKVITLDLKGSDVIYFYDGDSSSASMLAKLCETCDNPGIIFSTSDKLYIIMKSGMGLKGSGFNFTMIQGCNIYMTDSYGTFFSPGYGMVNYANGQTCTWTIQTTPEMPILVYFEDGAEIEDGVDILQVFTNATNELSGVAEHFPNQGFRTNDLQHRKFVSSNGKVLIKFITNPITNKKGFMAFYSQDCPDPQFSKSTSVTPVATNYPQGSTCRYKDEVDVTCSTGYRFYQESLLGQATVRLKCLYKGIFNLHQVPNCQPYYCGEPPVVKFGYILGTDGVTFRSKANYSCYPGYSFQNKSQITCQDGGWETAPICVAAKCTAQTLIIASGNGTLRQGDGTSVGTIIDYVCKAGYQIQGSSILLCGPNGNWSSTAPTCIKLNCPLPRVKNGNFTVTSFPQLGDVRTLQCSSGYRTNMTTFTCTENRTLNAVPVCQNIDECGNGTHGCISPATCHDTDGSYYCTCPSGYYIDTDRKTCLDVKECAVKNGYCDQMCTELPGSYVCTCPRDGYTLFTADGTANYTIPTSENGALNTDTFYLGHTCVRVSCPKPPEIANGTLLTNRQVNHYGDVIEYQCKLGYIPRRATLQCNKTGQWFPSPPTCQRATCSSDDRGTLINPASYTLGPYDYGNQLTLQCNVPGRGTFNKTRQCLYNRDSDNYSLYGNQYECGVIDCGSPKQVAGSNYVAPQSTTFGNSFVFVCGNLYTRQGNSSAGDFIVRCGNDSYWDFGSLQCVGTSCTDPGSPLGGRQVVTSYAQNSIVTFTCDRPGFSLSRSTGIECILSTTKTGLIWNDTIPHCVDTEKPIFSNCLNQKFIRKYQDVRAFLPTTLQVTDNGGGMKMQTISPQNANNTLYMTEQNLTVTYTAADFFDNIATCQLQYTLADETPPQITCIAKDVVTLYMPGDTYIYNVTAGYQIQATDNRDTNVTINIPDRILRGSSGNLNQVYTITGTAQDSAGNTDMCGYQVIVQAAFCSPLSLPTPVYGSKNCTDFGNRSYRCDLTCNPGYVFYDHQSSGTWSLTCTPSQAWPEVIPACIEDNMPPVLTCPSSYSVYLIDENSIINITPNETDFIFTDNSGQGSLTIPTSPFNITANNLRQTFRVSANAMDEKGNQVTCSYQILAQAATCSPLSLPTPLLGKKNCSATANGYACDLSCDAGYEFHERSELVVRSNCTTGNPWSIELPACASNVNKQSATYSQVFEYQYKNRDLFFTANLSCADVYRNGFDTKGLLQGTVLRLTSSCRNNYDDSLRISMPFDQVQLRINQGSSNGSIKFTVSVNFTIQIYSVFNVPSWALTGCKDYVENTMKSPNLLAISSFISNDTYCPSLDADFTTYNVTLHYSALLCLLGTVQSKIDPNNCLYCPEGYRSTGVRSCEKCGLGEYQDVINSTACKICPDFKTTSSMGTISSNQCYGECSVGLVSPSGFGPCNECPRNYYYVNRTHCEPCPSGYITYQSAALGPSYCISQNNLQLRCPMGTYQSNPGVCSLCPRGSYQNNEGSSSCIQCNSMFSTYAMGSTSSAACVAMCSGGFISDSGVPPCRQCPKNFYWTNSTYCSPCPNGGITLNTGAISSQLCLSQCSAGYFSYSGYGDSVTCRPCPLHHYQPSSGQISCIECANGQYTDGIGRTNITDCKDAFTNLCNVNTCRNGGNCTIRFHDYYCECTKGYYGRNCEVEVNNCLSQPCYNGGTCTSTPAGYSCTCPTGTNGSRCDTIENKCSQAIRCYNGGYCVNDFNEPRGYRCICPNGFGGANCSQQQSVCVNEPCQNGGQCFDVSGGLNLRRKCTCQPGYTGSNCETNINECDSNPCLFGATCTDLVNGYRCTCRSALYSGTNCETRRSPCQSVACGSGICVDDYLTDTYRCICSPGYYFGTTCDYKIYLGKIVSDISSLPTISSSNATSCRMTCDAQTTCQGFSLKDGICTQLFSMYTEGSLQTNSSYNTYLKSCFRPTDDYFSPWYDVDDPGADFSDMETLSVLKAVFGLNVCGGTDPVNAECRNKNNIEPYPGCSPSGAICMGNSTNPCADYEVRFQCAVYRVFSNNICYAKDYCEDGNPCMNGGACVSQTIGHHCNCPVGYTGLNCQTNINDCTSTSCLNGGVCIDGVNTFTCNCTSAYQGQNCQNIINYCSTSRCNSTNTRTCIAVENSYVCDCYPGYEGQFCEINIDECANQPCYHGGTCKDGINQYICDCTAGWTGVNCDQLRQPCNPQSCVGQATCSNIFNDFYCECPPSTYGKMCENTPNPCKDYNKCQNSATCNGQMGNMTCTCPNVGFMGDGCHVRTDLCGMTNYCQNGGTCYTSQTGYGCTCPKEYTGKNCETNIDDCASNPCPLNAACFDNVGHYYCRCPLGMAGESCSRTLDTNYDLYFYMPSKDGLATIPYPTPVGNTTGMAVSLWVRYAVPNDVGIFFVYWSGDTAKSAVPVFRLNDYGLVLLQENMTTNLSIPFKYNLKLNDGYWHNLVINYDSARREYSLIVDTIKHGAQVFEMQTPTLGSGTMWITLGCSGNLQTMNCYDKTGFRGHISQVNIYSRSLDFVNEIPQLINKPQIVFSPGLILQWNEYTLIQGVRQVIPSNVSLGSCQQPLSTSCIIRADREPPVIQNCPQDIIVYSNTRLKTVSWTEPTITGAKTTEISHRSGGTYTWGVYNVTYLAKDDNENAAICTFKIYVQALVGGLDNPDLGYQNCSTSGNFLACSIGCNSSLSIDRYAPKYFSKGPSGSFNVDDKLFMKPRYPSCGKKLSIAKVRISVKLVYKIVTSNCPGVKQALTDRLYSALSGAQGPNVFMNNTLCKQADCKDVNIVITCGSVSGRRKRQTTPTVVQLTFSESAPSTANGSLTVAEVLTNKIMSTMLFNFNDTIPDGSLDNNGFDISFVSICPQGQTEINGFCVLCGAGTYFTYYTAENISGYCENCPLGQYQNESGQSSCLPCSVPGSTTQTTGSTSAADCHASCSAGSYFDVSVNRCSPCQIGRYQNKTGQFYCEWCPVGYTTREINSTSLNQCFETCTSGQELNANGTCVPCEIGYYGNDTETSTCLQCQAGFITNSTGTISASNCNIVSCLAGSRRNVTSNTCIPCEKGTYQPDKWMTDCISCGPSDRWTTDNTGSANQNLCKYYCPSGYEVSAVTECRICSVGKYKDNSVNTFGVCIDCPAGYTSPTNGSTSIMNCTIHQCSAGSKNNANKTGCVKCPLGTYQPLIDQLDCLTCPANSSTRQDGNNNITACETYCSSGQEKVGDTCNQCPIGYYKDNNESLFGTCQRCPDGYVTPISNRTARALCTIRNCTAGTRRNANDTACEHCPLNTYQPDLYQTSCLNCSANTGTRQIRSTNVSQCETFCASGFEKTSTGCQPCPQGYYKDNSLGLFSVCTICPTDFITPGMNATSAAQCSIVVCPPGKEDTGLGSCSFCKRGYYKTEYIAAKCTACPAKTTTVGEGANSSTFCSLPACEPGHYLDVARNICSLCDYDKYQDNFWQESCINCPTGYVTLNTGATKLSDCVVDCASGYEYVASSQNCRICPRGSYRNKTIRSQTSCSMCHPSQITSQNGATDVSQCNIANCTMPGQYRDPTSNTCKLCPIGTFVTEKWRDSCDQCISSYTTQYNGSTSSSDCKYDCPSGSSVDAANVCQQCPLGTYRTREATWTCQQCPNGTRTASVGSTSVNACNMSLCLAGQGYINQTCQLCPKGQYQPLAGQFNCTSCPTNRLFTLQTGATSITDCKSGCSVGQQFVLPSICQNCSRGTYQDQINEFTCKSCPPDRPYTAIEGAVNLNNCISIGTCSKPCQCEVQCLIYFMDGDQLVDLYITTRPLEHKYEIPYCECHVWTRTVFCPYETLPSTRLYIHVVVLIILLINYHKLLSSPMITNLTFTIRMTEMNFTDDLNNSSSVIYRTTRNKLVQTLDLLLGHFQGYSGARLLSFRRGSVKADVKVSVNQFGNISTIQAALKQSVSLGFIGLNGTTIAVDSIYFISYIREGYAILDGIYITNAGEIYNGSSVNITCTTTLVGNVSPSIVWKYNGNDINPVTGSRIRISTTLVDLETPQIINKTVTFDLIQSSDSGTYECVVLDGNSSPSVMNMTVFVLSQPEVFIQPVTQTVDVGSNVSITCQVVNNVSITQMVWYRNGTEINSTNQLSEENISFGNTTSILTYKNIQYTTKYECRGDNAAGQGNMRQAMIYVALSGPHHDETCTNETDERGIKWSRTLQGKYDNKPCPTGLSGEAVRYCSQGGVWRYPSYDNCINETLLALQILTDKIKNGLSPNTVQDSLVNLTHVTNPDNVELQKAEVQIVSTILDNVVQISNHTDNITNNEIENFLEIASNVIDVKNRPSWEALISKDQVGASIILRNVEKYSIIKAKSTTSPDEPVTRFTKKNLFVEIGYNLVGDIQFPNTTAYGSAFNNSSSSRFVLSQDALKNGNYTSYAGAYFNNVSGIVQKNLLHEGSIINTGDNLEINSAVLSLQLDPKPPSLSPPLILTFKHFSANYSNPKCSFWMFNENGHGNGSWSGEGCKLVSTSDDTTVCQCDHLTNFAILMSPGKTPTKDQVSLSIISIIGCAISIFCLSVTMVAHLIVWRYVKSARSHLLMNLCAALIISYIIFLAGIDRTENKNACTAVAALLHYFYLSVFFLMLAFGIEIAVSVIYVFVTSSRIRWLLPIAWILPAVIVAISLGVTRLEGYGNEKFCWLSIDDGLIWAFIGPAALVILINCIIIIVVFHRMFSSSSMLTKSDKVKAKTAVRSLCVLLPITGITWVFGILSVNEDLVVFQYLFAIINSLQGLFIFLFNCVFNRHLKEAIKQMNASRKRSQVPVSTTLSNSSHSSGPKTRVTLDENQKNKASDLEASGTNSFLGSDRQMEKQIETYAKDDQLNTEYEESGIRIKDKRCGHNSSIQDVKISNILHDPKVRRERDHAQVATSSTTRANANTSADIDPGDPTNFREVCKFKVHVVQWFFTIKYMCYTGFWYRQASIVHMPSTRTLHVWGNNRVYD</sequence>
<evidence type="ECO:0000256" key="11">
    <source>
        <dbReference type="ARBA" id="ARBA00023157"/>
    </source>
</evidence>
<feature type="disulfide bond" evidence="15">
    <location>
        <begin position="269"/>
        <end position="296"/>
    </location>
</feature>
<dbReference type="PROSITE" id="PS50835">
    <property type="entry name" value="IG_LIKE"/>
    <property type="match status" value="2"/>
</dbReference>
<dbReference type="PROSITE" id="PS50825">
    <property type="entry name" value="HYR"/>
    <property type="match status" value="3"/>
</dbReference>
<dbReference type="InterPro" id="IPR000203">
    <property type="entry name" value="GPS"/>
</dbReference>
<dbReference type="Gene3D" id="2.10.70.10">
    <property type="entry name" value="Complement Module, domain 1"/>
    <property type="match status" value="5"/>
</dbReference>
<feature type="transmembrane region" description="Helical" evidence="20">
    <location>
        <begin position="4714"/>
        <end position="4740"/>
    </location>
</feature>
<dbReference type="PANTHER" id="PTHR12011">
    <property type="entry name" value="ADHESION G-PROTEIN COUPLED RECEPTOR"/>
    <property type="match status" value="1"/>
</dbReference>
<feature type="domain" description="GAIN-B" evidence="24">
    <location>
        <begin position="4543"/>
        <end position="4709"/>
    </location>
</feature>
<feature type="disulfide bond" evidence="16">
    <location>
        <begin position="2377"/>
        <end position="2386"/>
    </location>
</feature>
<evidence type="ECO:0000256" key="9">
    <source>
        <dbReference type="ARBA" id="ARBA00023040"/>
    </source>
</evidence>
<feature type="transmembrane region" description="Helical" evidence="20">
    <location>
        <begin position="4932"/>
        <end position="4955"/>
    </location>
</feature>
<feature type="disulfide bond" evidence="16">
    <location>
        <begin position="2532"/>
        <end position="2541"/>
    </location>
</feature>
<feature type="domain" description="EGF-like" evidence="23">
    <location>
        <begin position="1946"/>
        <end position="1986"/>
    </location>
</feature>
<evidence type="ECO:0000256" key="15">
    <source>
        <dbReference type="PROSITE-ProRule" id="PRU00059"/>
    </source>
</evidence>
<dbReference type="InterPro" id="IPR011641">
    <property type="entry name" value="Tyr-kin_ephrin_A/B_rcpt-like"/>
</dbReference>
<dbReference type="PROSITE" id="PS01186">
    <property type="entry name" value="EGF_2"/>
    <property type="match status" value="8"/>
</dbReference>
<dbReference type="InterPro" id="IPR046338">
    <property type="entry name" value="GAIN_dom_sf"/>
</dbReference>
<dbReference type="PROSITE" id="PS50261">
    <property type="entry name" value="G_PROTEIN_RECEP_F2_4"/>
    <property type="match status" value="1"/>
</dbReference>
<feature type="non-terminal residue" evidence="31">
    <location>
        <position position="1"/>
    </location>
</feature>
<dbReference type="Pfam" id="PF00047">
    <property type="entry name" value="ig"/>
    <property type="match status" value="1"/>
</dbReference>
<keyword evidence="14" id="KW-0807">Transducer</keyword>
<feature type="disulfide bond" evidence="16">
    <location>
        <begin position="1854"/>
        <end position="1863"/>
    </location>
</feature>
<feature type="domain" description="EGF-like" evidence="23">
    <location>
        <begin position="2234"/>
        <end position="2271"/>
    </location>
</feature>
<feature type="disulfide bond" evidence="16">
    <location>
        <begin position="1934"/>
        <end position="1943"/>
    </location>
</feature>
<proteinExistence type="inferred from homology"/>
<dbReference type="PROSITE" id="PS50923">
    <property type="entry name" value="SUSHI"/>
    <property type="match status" value="6"/>
</dbReference>
<dbReference type="InterPro" id="IPR007110">
    <property type="entry name" value="Ig-like_dom"/>
</dbReference>
<feature type="domain" description="Sushi" evidence="29">
    <location>
        <begin position="516"/>
        <end position="577"/>
    </location>
</feature>
<feature type="domain" description="Sushi" evidence="29">
    <location>
        <begin position="931"/>
        <end position="994"/>
    </location>
</feature>
<dbReference type="SUPFAM" id="SSF49854">
    <property type="entry name" value="Spermadhesin, CUB domain"/>
    <property type="match status" value="3"/>
</dbReference>
<keyword evidence="3" id="KW-1003">Cell membrane</keyword>
<dbReference type="SMART" id="SM01411">
    <property type="entry name" value="Ephrin_rec_like"/>
    <property type="match status" value="21"/>
</dbReference>
<dbReference type="InterPro" id="IPR001879">
    <property type="entry name" value="GPCR_2_extracellular_dom"/>
</dbReference>
<feature type="domain" description="Ig-like" evidence="28">
    <location>
        <begin position="4257"/>
        <end position="4348"/>
    </location>
</feature>
<evidence type="ECO:0000259" key="24">
    <source>
        <dbReference type="PROSITE" id="PS50221"/>
    </source>
</evidence>
<evidence type="ECO:0000259" key="28">
    <source>
        <dbReference type="PROSITE" id="PS50835"/>
    </source>
</evidence>
<keyword evidence="11 16" id="KW-1015">Disulfide bond</keyword>
<dbReference type="PROSITE" id="PS00010">
    <property type="entry name" value="ASX_HYDROXYL"/>
    <property type="match status" value="6"/>
</dbReference>
<organism evidence="31 32">
    <name type="scientific">Sinanodonta woodiana</name>
    <name type="common">Chinese pond mussel</name>
    <name type="synonym">Anodonta woodiana</name>
    <dbReference type="NCBI Taxonomy" id="1069815"/>
    <lineage>
        <taxon>Eukaryota</taxon>
        <taxon>Metazoa</taxon>
        <taxon>Spiralia</taxon>
        <taxon>Lophotrochozoa</taxon>
        <taxon>Mollusca</taxon>
        <taxon>Bivalvia</taxon>
        <taxon>Autobranchia</taxon>
        <taxon>Heteroconchia</taxon>
        <taxon>Palaeoheterodonta</taxon>
        <taxon>Unionida</taxon>
        <taxon>Unionoidea</taxon>
        <taxon>Unionidae</taxon>
        <taxon>Unioninae</taxon>
        <taxon>Sinanodonta</taxon>
    </lineage>
</organism>
<dbReference type="Pfam" id="PF02494">
    <property type="entry name" value="HYR"/>
    <property type="match status" value="1"/>
</dbReference>
<feature type="domain" description="Sushi" evidence="29">
    <location>
        <begin position="742"/>
        <end position="800"/>
    </location>
</feature>
<evidence type="ECO:0000256" key="14">
    <source>
        <dbReference type="ARBA" id="ARBA00023224"/>
    </source>
</evidence>
<dbReference type="Gene3D" id="3.30.70.960">
    <property type="entry name" value="SEA domain"/>
    <property type="match status" value="1"/>
</dbReference>
<dbReference type="CDD" id="cd00096">
    <property type="entry name" value="Ig"/>
    <property type="match status" value="1"/>
</dbReference>
<feature type="transmembrane region" description="Helical" evidence="20">
    <location>
        <begin position="4791"/>
        <end position="4814"/>
    </location>
</feature>
<dbReference type="CDD" id="cd00033">
    <property type="entry name" value="CCP"/>
    <property type="match status" value="3"/>
</dbReference>
<dbReference type="SMART" id="SM00408">
    <property type="entry name" value="IGc2"/>
    <property type="match status" value="2"/>
</dbReference>
<dbReference type="PANTHER" id="PTHR12011:SF347">
    <property type="entry name" value="FI21270P1-RELATED"/>
    <property type="match status" value="1"/>
</dbReference>
<dbReference type="InterPro" id="IPR000742">
    <property type="entry name" value="EGF"/>
</dbReference>
<dbReference type="InterPro" id="IPR000152">
    <property type="entry name" value="EGF-type_Asp/Asn_hydroxyl_site"/>
</dbReference>
<dbReference type="Gene3D" id="2.10.25.10">
    <property type="entry name" value="Laminin"/>
    <property type="match status" value="14"/>
</dbReference>
<dbReference type="SUPFAM" id="SSF82671">
    <property type="entry name" value="SEA domain"/>
    <property type="match status" value="1"/>
</dbReference>
<feature type="transmembrane region" description="Helical" evidence="20">
    <location>
        <begin position="4821"/>
        <end position="4840"/>
    </location>
</feature>
<dbReference type="FunFam" id="2.10.25.10:FF:000004">
    <property type="entry name" value="Neurogenic locus notch 1"/>
    <property type="match status" value="1"/>
</dbReference>
<dbReference type="InterPro" id="IPR000436">
    <property type="entry name" value="Sushi_SCR_CCP_dom"/>
</dbReference>
<dbReference type="FunFam" id="2.10.25.10:FF:000472">
    <property type="entry name" value="Uncharacterized protein, isoform A"/>
    <property type="match status" value="2"/>
</dbReference>
<keyword evidence="8 20" id="KW-1133">Transmembrane helix</keyword>
<evidence type="ECO:0000259" key="30">
    <source>
        <dbReference type="PROSITE" id="PS50948"/>
    </source>
</evidence>
<dbReference type="SMART" id="SM00181">
    <property type="entry name" value="EGF"/>
    <property type="match status" value="21"/>
</dbReference>
<dbReference type="SMART" id="SM00179">
    <property type="entry name" value="EGF_CA"/>
    <property type="match status" value="16"/>
</dbReference>
<dbReference type="PROSITE" id="PS50948">
    <property type="entry name" value="PAN"/>
    <property type="match status" value="1"/>
</dbReference>
<dbReference type="InterPro" id="IPR000859">
    <property type="entry name" value="CUB_dom"/>
</dbReference>
<dbReference type="InterPro" id="IPR018097">
    <property type="entry name" value="EGF_Ca-bd_CS"/>
</dbReference>
<dbReference type="Pfam" id="PF07645">
    <property type="entry name" value="EGF_CA"/>
    <property type="match status" value="1"/>
</dbReference>
<dbReference type="Gene3D" id="2.60.120.200">
    <property type="match status" value="1"/>
</dbReference>
<evidence type="ECO:0000256" key="16">
    <source>
        <dbReference type="PROSITE-ProRule" id="PRU00076"/>
    </source>
</evidence>
<feature type="domain" description="EGF-like" evidence="23">
    <location>
        <begin position="1866"/>
        <end position="1902"/>
    </location>
</feature>
<evidence type="ECO:0000259" key="27">
    <source>
        <dbReference type="PROSITE" id="PS50825"/>
    </source>
</evidence>
<dbReference type="PROSITE" id="PS01187">
    <property type="entry name" value="EGF_CA"/>
    <property type="match status" value="5"/>
</dbReference>
<feature type="transmembrane region" description="Helical" evidence="20">
    <location>
        <begin position="4752"/>
        <end position="4771"/>
    </location>
</feature>
<dbReference type="InterPro" id="IPR003609">
    <property type="entry name" value="Pan_app"/>
</dbReference>
<feature type="disulfide bond" evidence="16">
    <location>
        <begin position="2415"/>
        <end position="2424"/>
    </location>
</feature>
<dbReference type="InterPro" id="IPR035976">
    <property type="entry name" value="Sushi/SCR/CCP_sf"/>
</dbReference>
<dbReference type="InterPro" id="IPR000082">
    <property type="entry name" value="SEA_dom"/>
</dbReference>
<dbReference type="InterPro" id="IPR036055">
    <property type="entry name" value="LDL_receptor-like_sf"/>
</dbReference>
<evidence type="ECO:0000256" key="3">
    <source>
        <dbReference type="ARBA" id="ARBA00022475"/>
    </source>
</evidence>
<evidence type="ECO:0000259" key="22">
    <source>
        <dbReference type="PROSITE" id="PS50024"/>
    </source>
</evidence>
<dbReference type="InterPro" id="IPR013151">
    <property type="entry name" value="Immunoglobulin_dom"/>
</dbReference>
<evidence type="ECO:0000259" key="21">
    <source>
        <dbReference type="PROSITE" id="PS01180"/>
    </source>
</evidence>
<dbReference type="SUPFAM" id="SSF57184">
    <property type="entry name" value="Growth factor receptor domain"/>
    <property type="match status" value="6"/>
</dbReference>
<dbReference type="InterPro" id="IPR032471">
    <property type="entry name" value="AGRL2-4_GAIN_subdom_A"/>
</dbReference>
<dbReference type="InterPro" id="IPR049883">
    <property type="entry name" value="NOTCH1_EGF-like"/>
</dbReference>
<dbReference type="InterPro" id="IPR003599">
    <property type="entry name" value="Ig_sub"/>
</dbReference>